<feature type="domain" description="Dyp-type peroxidase C-terminal" evidence="8">
    <location>
        <begin position="262"/>
        <end position="415"/>
    </location>
</feature>
<dbReference type="GO" id="GO:0004601">
    <property type="term" value="F:peroxidase activity"/>
    <property type="evidence" value="ECO:0007669"/>
    <property type="project" value="UniProtKB-KW"/>
</dbReference>
<evidence type="ECO:0000313" key="10">
    <source>
        <dbReference type="Proteomes" id="UP000585437"/>
    </source>
</evidence>
<dbReference type="InterPro" id="IPR011008">
    <property type="entry name" value="Dimeric_a/b-barrel"/>
</dbReference>
<sequence>MAKLDTILNTTITWKNWTSDADLLSLLSDLQANILKGHGRDHTKNVFLSFAGMKSDAVAGLLRDLSFVTTSALTQLREAEAFKATSLSGGTVLSVFLSANGYRALGLPDAKIPADKAFRAGMRIRGRLPAVPLPFNGPPINDPEKEHWEKGEAWDSAKDDPDAMVLIADEQASLVGNSYSALQKVFAKHGATVLGSDIGLAQRRKQAGGDVRGEGIEHFGYVDGISQPLFLTEDFLDNSGVPKPRGKWNEEFKASQFVVSDPGNPTTFSCGSYFVYRKLEQNVKLSKQRERLLAQSVDPQNPDEDRAGAMVVGRFEDGTPALQSGPVAGAPTNDFDYTLDPVGLKCPVRAHVRKTNPRTPGDKSERSHIMARRGITYGPRKPDFSDEPETGVGLIFMAYMADVNQQFEFTQSAWANNTSFPFQPAVPAKKGVDFIISQVANSGDPSEKEWIDGHSQPQKVGVMDFVQTVTLMGGEYFFAPSISFLQSAPSLIANPPAELS</sequence>
<evidence type="ECO:0000256" key="1">
    <source>
        <dbReference type="ARBA" id="ARBA00001970"/>
    </source>
</evidence>
<keyword evidence="3" id="KW-0349">Heme</keyword>
<evidence type="ECO:0000313" key="9">
    <source>
        <dbReference type="EMBL" id="MBB6509202.1"/>
    </source>
</evidence>
<comment type="caution">
    <text evidence="9">The sequence shown here is derived from an EMBL/GenBank/DDBJ whole genome shotgun (WGS) entry which is preliminary data.</text>
</comment>
<reference evidence="9 10" key="1">
    <citation type="submission" date="2020-08" db="EMBL/GenBank/DDBJ databases">
        <title>The Agave Microbiome: Exploring the role of microbial communities in plant adaptations to desert environments.</title>
        <authorList>
            <person name="Partida-Martinez L.P."/>
        </authorList>
    </citation>
    <scope>NUCLEOTIDE SEQUENCE [LARGE SCALE GENOMIC DNA]</scope>
    <source>
        <strain evidence="9 10">AS3.12</strain>
    </source>
</reference>
<keyword evidence="5" id="KW-0732">Signal</keyword>
<keyword evidence="10" id="KW-1185">Reference proteome</keyword>
<evidence type="ECO:0000256" key="6">
    <source>
        <dbReference type="ARBA" id="ARBA00023002"/>
    </source>
</evidence>
<comment type="cofactor">
    <cofactor evidence="1">
        <name>heme b</name>
        <dbReference type="ChEBI" id="CHEBI:60344"/>
    </cofactor>
</comment>
<evidence type="ECO:0000259" key="8">
    <source>
        <dbReference type="Pfam" id="PF20628"/>
    </source>
</evidence>
<dbReference type="PANTHER" id="PTHR30521:SF4">
    <property type="entry name" value="DEFERROCHELATASE"/>
    <property type="match status" value="1"/>
</dbReference>
<dbReference type="InterPro" id="IPR048328">
    <property type="entry name" value="Dyp_perox_C"/>
</dbReference>
<dbReference type="Pfam" id="PF20628">
    <property type="entry name" value="Dyp_perox_C"/>
    <property type="match status" value="1"/>
</dbReference>
<name>A0A7X0JM20_9HYPH</name>
<dbReference type="Proteomes" id="UP000585437">
    <property type="component" value="Unassembled WGS sequence"/>
</dbReference>
<protein>
    <submittedName>
        <fullName evidence="9">Dyp-type peroxidase family</fullName>
    </submittedName>
</protein>
<dbReference type="GO" id="GO:0020037">
    <property type="term" value="F:heme binding"/>
    <property type="evidence" value="ECO:0007669"/>
    <property type="project" value="InterPro"/>
</dbReference>
<keyword evidence="4" id="KW-0479">Metal-binding</keyword>
<dbReference type="PROSITE" id="PS51404">
    <property type="entry name" value="DYP_PEROXIDASE"/>
    <property type="match status" value="1"/>
</dbReference>
<dbReference type="GO" id="GO:0046872">
    <property type="term" value="F:metal ion binding"/>
    <property type="evidence" value="ECO:0007669"/>
    <property type="project" value="UniProtKB-KW"/>
</dbReference>
<dbReference type="PANTHER" id="PTHR30521">
    <property type="entry name" value="DEFERROCHELATASE/PEROXIDASE"/>
    <property type="match status" value="1"/>
</dbReference>
<dbReference type="EMBL" id="JACHBU010000004">
    <property type="protein sequence ID" value="MBB6509202.1"/>
    <property type="molecule type" value="Genomic_DNA"/>
</dbReference>
<dbReference type="GO" id="GO:0005829">
    <property type="term" value="C:cytosol"/>
    <property type="evidence" value="ECO:0007669"/>
    <property type="project" value="TreeGrafter"/>
</dbReference>
<dbReference type="RefSeq" id="WP_184654860.1">
    <property type="nucleotide sequence ID" value="NZ_JACHBU010000004.1"/>
</dbReference>
<gene>
    <name evidence="9" type="ORF">F4695_002559</name>
</gene>
<keyword evidence="7" id="KW-0408">Iron</keyword>
<proteinExistence type="predicted"/>
<dbReference type="AlphaFoldDB" id="A0A7X0JM20"/>
<evidence type="ECO:0000256" key="2">
    <source>
        <dbReference type="ARBA" id="ARBA00022559"/>
    </source>
</evidence>
<evidence type="ECO:0000256" key="7">
    <source>
        <dbReference type="ARBA" id="ARBA00023004"/>
    </source>
</evidence>
<keyword evidence="6" id="KW-0560">Oxidoreductase</keyword>
<keyword evidence="2 9" id="KW-0575">Peroxidase</keyword>
<evidence type="ECO:0000256" key="5">
    <source>
        <dbReference type="ARBA" id="ARBA00022729"/>
    </source>
</evidence>
<dbReference type="SUPFAM" id="SSF54909">
    <property type="entry name" value="Dimeric alpha+beta barrel"/>
    <property type="match status" value="1"/>
</dbReference>
<accession>A0A7X0JM20</accession>
<evidence type="ECO:0000256" key="3">
    <source>
        <dbReference type="ARBA" id="ARBA00022617"/>
    </source>
</evidence>
<organism evidence="9 10">
    <name type="scientific">Rhizobium soli</name>
    <dbReference type="NCBI Taxonomy" id="424798"/>
    <lineage>
        <taxon>Bacteria</taxon>
        <taxon>Pseudomonadati</taxon>
        <taxon>Pseudomonadota</taxon>
        <taxon>Alphaproteobacteria</taxon>
        <taxon>Hyphomicrobiales</taxon>
        <taxon>Rhizobiaceae</taxon>
        <taxon>Rhizobium/Agrobacterium group</taxon>
        <taxon>Rhizobium</taxon>
    </lineage>
</organism>
<evidence type="ECO:0000256" key="4">
    <source>
        <dbReference type="ARBA" id="ARBA00022723"/>
    </source>
</evidence>
<dbReference type="InterPro" id="IPR006314">
    <property type="entry name" value="Dyp_peroxidase"/>
</dbReference>